<organism evidence="1 2">
    <name type="scientific">Arctium lappa</name>
    <name type="common">Greater burdock</name>
    <name type="synonym">Lappa major</name>
    <dbReference type="NCBI Taxonomy" id="4217"/>
    <lineage>
        <taxon>Eukaryota</taxon>
        <taxon>Viridiplantae</taxon>
        <taxon>Streptophyta</taxon>
        <taxon>Embryophyta</taxon>
        <taxon>Tracheophyta</taxon>
        <taxon>Spermatophyta</taxon>
        <taxon>Magnoliopsida</taxon>
        <taxon>eudicotyledons</taxon>
        <taxon>Gunneridae</taxon>
        <taxon>Pentapetalae</taxon>
        <taxon>asterids</taxon>
        <taxon>campanulids</taxon>
        <taxon>Asterales</taxon>
        <taxon>Asteraceae</taxon>
        <taxon>Carduoideae</taxon>
        <taxon>Cardueae</taxon>
        <taxon>Arctiinae</taxon>
        <taxon>Arctium</taxon>
    </lineage>
</organism>
<comment type="caution">
    <text evidence="1">The sequence shown here is derived from an EMBL/GenBank/DDBJ whole genome shotgun (WGS) entry which is preliminary data.</text>
</comment>
<accession>A0ACB8Y8E2</accession>
<reference evidence="2" key="1">
    <citation type="journal article" date="2022" name="Mol. Ecol. Resour.">
        <title>The genomes of chicory, endive, great burdock and yacon provide insights into Asteraceae palaeo-polyploidization history and plant inulin production.</title>
        <authorList>
            <person name="Fan W."/>
            <person name="Wang S."/>
            <person name="Wang H."/>
            <person name="Wang A."/>
            <person name="Jiang F."/>
            <person name="Liu H."/>
            <person name="Zhao H."/>
            <person name="Xu D."/>
            <person name="Zhang Y."/>
        </authorList>
    </citation>
    <scope>NUCLEOTIDE SEQUENCE [LARGE SCALE GENOMIC DNA]</scope>
    <source>
        <strain evidence="2">cv. Niubang</strain>
    </source>
</reference>
<dbReference type="EMBL" id="CM042059">
    <property type="protein sequence ID" value="KAI3681348.1"/>
    <property type="molecule type" value="Genomic_DNA"/>
</dbReference>
<evidence type="ECO:0000313" key="1">
    <source>
        <dbReference type="EMBL" id="KAI3681348.1"/>
    </source>
</evidence>
<protein>
    <submittedName>
        <fullName evidence="1">Uncharacterized protein</fullName>
    </submittedName>
</protein>
<keyword evidence="2" id="KW-1185">Reference proteome</keyword>
<sequence length="153" mass="17768">MQRDLFLRIVNRLESHYPYFQQRVDAIKKKGLSPIQKCVAAIRQLAYGTPPDHYDEYLRVAESTAIECLNFFCQGVIQIFGKQYMRKPNATDIQRLLQMHEQRHGFPGMLGSLDCMHWEWKNCPVAWKGQFTRGDHGSPTIILEAVASVDLWI</sequence>
<gene>
    <name evidence="1" type="ORF">L6452_36140</name>
</gene>
<proteinExistence type="predicted"/>
<reference evidence="1 2" key="2">
    <citation type="journal article" date="2022" name="Mol. Ecol. Resour.">
        <title>The genomes of chicory, endive, great burdock and yacon provide insights into Asteraceae paleo-polyploidization history and plant inulin production.</title>
        <authorList>
            <person name="Fan W."/>
            <person name="Wang S."/>
            <person name="Wang H."/>
            <person name="Wang A."/>
            <person name="Jiang F."/>
            <person name="Liu H."/>
            <person name="Zhao H."/>
            <person name="Xu D."/>
            <person name="Zhang Y."/>
        </authorList>
    </citation>
    <scope>NUCLEOTIDE SEQUENCE [LARGE SCALE GENOMIC DNA]</scope>
    <source>
        <strain evidence="2">cv. Niubang</strain>
    </source>
</reference>
<evidence type="ECO:0000313" key="2">
    <source>
        <dbReference type="Proteomes" id="UP001055879"/>
    </source>
</evidence>
<name>A0ACB8Y8E2_ARCLA</name>
<dbReference type="Proteomes" id="UP001055879">
    <property type="component" value="Linkage Group LG13"/>
</dbReference>